<accession>A0A8B7PQH4</accession>
<gene>
    <name evidence="3" type="primary">LOC108682964</name>
</gene>
<evidence type="ECO:0000313" key="2">
    <source>
        <dbReference type="Proteomes" id="UP000694843"/>
    </source>
</evidence>
<dbReference type="Proteomes" id="UP000694843">
    <property type="component" value="Unplaced"/>
</dbReference>
<proteinExistence type="predicted"/>
<dbReference type="AlphaFoldDB" id="A0A8B7PQH4"/>
<name>A0A8B7PQH4_HYAAZ</name>
<sequence>MTLLLVALSSLLVGAQALLPHLDVCNSHQTAPSFNEAFIEKMRSNSAGYSFIFTSGPTFGCQKIKFYPNGSFFYDFVELGKRRVNATGTYIMTPFSYTSPARITLTSLPYGELGSFLGTTSFSVMAATDEYMALLACVSLGLTRTQELHILVPQTHVGSISVTNLNKTIQDSQLPRVRYLREVEQTCNAGFRDFGNIFHLLNKFKYNTLHRLSLLYPGGLVVEKSLHKSLTSHDRPFSRSASTSNGVPSLIFKTAINAQSIPHRGPPSFSARHNAWLEVNKGQPGIINKSQTGVQFGGAASVGPSAEVSPTVSTPRGNFTVFSSSKLSVLPSSGSRSH</sequence>
<reference evidence="3" key="1">
    <citation type="submission" date="2025-08" db="UniProtKB">
        <authorList>
            <consortium name="RefSeq"/>
        </authorList>
    </citation>
    <scope>IDENTIFICATION</scope>
    <source>
        <tissue evidence="3">Whole organism</tissue>
    </source>
</reference>
<organism evidence="2 3">
    <name type="scientific">Hyalella azteca</name>
    <name type="common">Amphipod</name>
    <dbReference type="NCBI Taxonomy" id="294128"/>
    <lineage>
        <taxon>Eukaryota</taxon>
        <taxon>Metazoa</taxon>
        <taxon>Ecdysozoa</taxon>
        <taxon>Arthropoda</taxon>
        <taxon>Crustacea</taxon>
        <taxon>Multicrustacea</taxon>
        <taxon>Malacostraca</taxon>
        <taxon>Eumalacostraca</taxon>
        <taxon>Peracarida</taxon>
        <taxon>Amphipoda</taxon>
        <taxon>Senticaudata</taxon>
        <taxon>Talitrida</taxon>
        <taxon>Talitroidea</taxon>
        <taxon>Hyalellidae</taxon>
        <taxon>Hyalella</taxon>
    </lineage>
</organism>
<keyword evidence="2" id="KW-1185">Reference proteome</keyword>
<keyword evidence="1" id="KW-0732">Signal</keyword>
<protein>
    <submittedName>
        <fullName evidence="3">Uncharacterized protein LOC108682964</fullName>
    </submittedName>
</protein>
<feature type="signal peptide" evidence="1">
    <location>
        <begin position="1"/>
        <end position="17"/>
    </location>
</feature>
<dbReference type="GeneID" id="108682964"/>
<evidence type="ECO:0000256" key="1">
    <source>
        <dbReference type="SAM" id="SignalP"/>
    </source>
</evidence>
<evidence type="ECO:0000313" key="3">
    <source>
        <dbReference type="RefSeq" id="XP_018027721.1"/>
    </source>
</evidence>
<dbReference type="RefSeq" id="XP_018027721.1">
    <property type="nucleotide sequence ID" value="XM_018172232.2"/>
</dbReference>
<dbReference type="KEGG" id="hazt:108682964"/>
<feature type="chain" id="PRO_5034869148" evidence="1">
    <location>
        <begin position="18"/>
        <end position="338"/>
    </location>
</feature>